<organism evidence="4">
    <name type="scientific">Streptomyces sp. NBC_00008</name>
    <dbReference type="NCBI Taxonomy" id="2903610"/>
    <lineage>
        <taxon>Bacteria</taxon>
        <taxon>Bacillati</taxon>
        <taxon>Actinomycetota</taxon>
        <taxon>Actinomycetes</taxon>
        <taxon>Kitasatosporales</taxon>
        <taxon>Streptomycetaceae</taxon>
        <taxon>Streptomyces</taxon>
    </lineage>
</organism>
<dbReference type="EMBL" id="CP108313">
    <property type="protein sequence ID" value="WTW70791.1"/>
    <property type="molecule type" value="Genomic_DNA"/>
</dbReference>
<evidence type="ECO:0000259" key="3">
    <source>
        <dbReference type="Pfam" id="PF14016"/>
    </source>
</evidence>
<protein>
    <submittedName>
        <fullName evidence="4">DUF4232 domain-containing protein</fullName>
    </submittedName>
</protein>
<dbReference type="AlphaFoldDB" id="A0AAU2VTE6"/>
<feature type="compositionally biased region" description="Low complexity" evidence="1">
    <location>
        <begin position="25"/>
        <end position="64"/>
    </location>
</feature>
<reference evidence="4" key="1">
    <citation type="submission" date="2022-10" db="EMBL/GenBank/DDBJ databases">
        <title>The complete genomes of actinobacterial strains from the NBC collection.</title>
        <authorList>
            <person name="Joergensen T.S."/>
            <person name="Alvarez Arevalo M."/>
            <person name="Sterndorff E.B."/>
            <person name="Faurdal D."/>
            <person name="Vuksanovic O."/>
            <person name="Mourched A.-S."/>
            <person name="Charusanti P."/>
            <person name="Shaw S."/>
            <person name="Blin K."/>
            <person name="Weber T."/>
        </authorList>
    </citation>
    <scope>NUCLEOTIDE SEQUENCE</scope>
    <source>
        <strain evidence="4">NBC_00008</strain>
    </source>
</reference>
<accession>A0AAU2VTE6</accession>
<dbReference type="PROSITE" id="PS51257">
    <property type="entry name" value="PROKAR_LIPOPROTEIN"/>
    <property type="match status" value="1"/>
</dbReference>
<gene>
    <name evidence="4" type="ORF">OG398_22280</name>
</gene>
<name>A0AAU2VTE6_9ACTN</name>
<sequence length="227" mass="22979">MKYTRIAAIAAVGLAATLSLTACGNDGSAKASAAKDSSASSSNSSSSSSSSDSSGDSSESKGGSQESNAKPDSGGSVETHSDAASGTSGTSGKITFCKTEDLAIDAVNAAPDENSGRINVTMINRGPTTCSATGFPGVDIKDTDNTSSPIARGHAQPRVTTLKPGDAAVFDIAYDIDNSDDSLTNPTDILVTPPNETHTVDLKWPEAAGKVKGSYVDVQVFPTHTTK</sequence>
<keyword evidence="2" id="KW-0732">Signal</keyword>
<feature type="signal peptide" evidence="2">
    <location>
        <begin position="1"/>
        <end position="22"/>
    </location>
</feature>
<evidence type="ECO:0000256" key="2">
    <source>
        <dbReference type="SAM" id="SignalP"/>
    </source>
</evidence>
<dbReference type="InterPro" id="IPR025326">
    <property type="entry name" value="DUF4232"/>
</dbReference>
<evidence type="ECO:0000256" key="1">
    <source>
        <dbReference type="SAM" id="MobiDB-lite"/>
    </source>
</evidence>
<evidence type="ECO:0000313" key="4">
    <source>
        <dbReference type="EMBL" id="WTW70791.1"/>
    </source>
</evidence>
<dbReference type="Pfam" id="PF14016">
    <property type="entry name" value="DUF4232"/>
    <property type="match status" value="1"/>
</dbReference>
<feature type="region of interest" description="Disordered" evidence="1">
    <location>
        <begin position="25"/>
        <end position="90"/>
    </location>
</feature>
<feature type="chain" id="PRO_5043760135" evidence="2">
    <location>
        <begin position="23"/>
        <end position="227"/>
    </location>
</feature>
<proteinExistence type="predicted"/>
<feature type="domain" description="DUF4232" evidence="3">
    <location>
        <begin position="97"/>
        <end position="219"/>
    </location>
</feature>